<sequence>MLDDAQLLNETQATIFISETQAAIQENASYHSRLCATIELLKDVPTAFAKQAAYVADLKNELEQAERRLANRVEATKKERKEHEAMRDSTGRKLVSRLTGKKGAWAERAGKEERQYVEALEKEVKERENVSCIQQMLDEAESALADLSLKAKDFECAQTELDVLYTRIFEGPSIDFPEEDKLEYQFYETKKHHEELQSIVDTENTVVDILDRAKAAAQEARDLLQGAKLSSNLDLLPNRNVSASNPLRRAEIKVDEADTLLKEALKTSDDVRYVRKIAVPGRLLYGDVLLNNGYWKPAFEDQLRKSIAQAEFVSSELKSQHTTASRRAAIAIESLVEVAQILEERRKALAACRRAAFEECIQAHPPPPTYRDVA</sequence>
<dbReference type="EMBL" id="CACVBS010000035">
    <property type="protein sequence ID" value="CAA7262032.1"/>
    <property type="molecule type" value="Genomic_DNA"/>
</dbReference>
<evidence type="ECO:0000313" key="2">
    <source>
        <dbReference type="EMBL" id="CAA7262032.1"/>
    </source>
</evidence>
<dbReference type="OrthoDB" id="2562743at2759"/>
<evidence type="ECO:0000256" key="1">
    <source>
        <dbReference type="SAM" id="Coils"/>
    </source>
</evidence>
<protein>
    <submittedName>
        <fullName evidence="2">Uncharacterized protein</fullName>
    </submittedName>
</protein>
<dbReference type="Proteomes" id="UP000467700">
    <property type="component" value="Unassembled WGS sequence"/>
</dbReference>
<keyword evidence="1" id="KW-0175">Coiled coil</keyword>
<feature type="coiled-coil region" evidence="1">
    <location>
        <begin position="210"/>
        <end position="267"/>
    </location>
</feature>
<feature type="coiled-coil region" evidence="1">
    <location>
        <begin position="48"/>
        <end position="86"/>
    </location>
</feature>
<feature type="coiled-coil region" evidence="1">
    <location>
        <begin position="130"/>
        <end position="157"/>
    </location>
</feature>
<organism evidence="2 3">
    <name type="scientific">Cyclocybe aegerita</name>
    <name type="common">Black poplar mushroom</name>
    <name type="synonym">Agrocybe aegerita</name>
    <dbReference type="NCBI Taxonomy" id="1973307"/>
    <lineage>
        <taxon>Eukaryota</taxon>
        <taxon>Fungi</taxon>
        <taxon>Dikarya</taxon>
        <taxon>Basidiomycota</taxon>
        <taxon>Agaricomycotina</taxon>
        <taxon>Agaricomycetes</taxon>
        <taxon>Agaricomycetidae</taxon>
        <taxon>Agaricales</taxon>
        <taxon>Agaricineae</taxon>
        <taxon>Bolbitiaceae</taxon>
        <taxon>Cyclocybe</taxon>
    </lineage>
</organism>
<comment type="caution">
    <text evidence="2">The sequence shown here is derived from an EMBL/GenBank/DDBJ whole genome shotgun (WGS) entry which is preliminary data.</text>
</comment>
<proteinExistence type="predicted"/>
<name>A0A8S0WPB9_CYCAE</name>
<gene>
    <name evidence="2" type="ORF">AAE3_LOCUS4572</name>
</gene>
<reference evidence="2 3" key="1">
    <citation type="submission" date="2020-01" db="EMBL/GenBank/DDBJ databases">
        <authorList>
            <person name="Gupta K D."/>
        </authorList>
    </citation>
    <scope>NUCLEOTIDE SEQUENCE [LARGE SCALE GENOMIC DNA]</scope>
</reference>
<accession>A0A8S0WPB9</accession>
<evidence type="ECO:0000313" key="3">
    <source>
        <dbReference type="Proteomes" id="UP000467700"/>
    </source>
</evidence>
<dbReference type="PANTHER" id="PTHR21974:SF2">
    <property type="entry name" value="RE15880P"/>
    <property type="match status" value="1"/>
</dbReference>
<dbReference type="PANTHER" id="PTHR21974">
    <property type="entry name" value="RE15880P"/>
    <property type="match status" value="1"/>
</dbReference>
<dbReference type="AlphaFoldDB" id="A0A8S0WPB9"/>
<keyword evidence="3" id="KW-1185">Reference proteome</keyword>